<dbReference type="Pfam" id="PF19457">
    <property type="entry name" value="DUF5994"/>
    <property type="match status" value="1"/>
</dbReference>
<dbReference type="AlphaFoldDB" id="A0A5Q5BFE7"/>
<proteinExistence type="predicted"/>
<evidence type="ECO:0000313" key="2">
    <source>
        <dbReference type="EMBL" id="ABG06911.1"/>
    </source>
</evidence>
<organism evidence="2">
    <name type="scientific">Mycobacterium sp. (strain MCS)</name>
    <dbReference type="NCBI Taxonomy" id="164756"/>
    <lineage>
        <taxon>Bacteria</taxon>
        <taxon>Bacillati</taxon>
        <taxon>Actinomycetota</taxon>
        <taxon>Actinomycetes</taxon>
        <taxon>Mycobacteriales</taxon>
        <taxon>Mycobacteriaceae</taxon>
        <taxon>Mycobacterium</taxon>
    </lineage>
</organism>
<feature type="region of interest" description="Disordered" evidence="1">
    <location>
        <begin position="1"/>
        <end position="27"/>
    </location>
</feature>
<dbReference type="KEGG" id="mmc:Mmcs_0792"/>
<dbReference type="InterPro" id="IPR046036">
    <property type="entry name" value="DUF5994"/>
</dbReference>
<evidence type="ECO:0000256" key="1">
    <source>
        <dbReference type="SAM" id="MobiDB-lite"/>
    </source>
</evidence>
<gene>
    <name evidence="2" type="ordered locus">Mmcs_0792</name>
</gene>
<dbReference type="EMBL" id="CP000384">
    <property type="protein sequence ID" value="ABG06911.1"/>
    <property type="molecule type" value="Genomic_DNA"/>
</dbReference>
<protein>
    <submittedName>
        <fullName evidence="2">Uncharacterized protein</fullName>
    </submittedName>
</protein>
<accession>A0A5Q5BFE7</accession>
<name>A0A5Q5BFE7_MYCSS</name>
<sequence>MTGWMSKATRRRANPAGSGVEVDEHAPRLRLKDDAPVSGYVDGAWWPHSGDLPSELPDLVAALRIRLGPVARVRYGLSEWAAAPRKISVDGRVVRMDGYHRQPPHTIGVSGVRGSEIVLLVVPAQTEADRAHTIVMAAATTADASSVDSLLEASGRVY</sequence>
<reference evidence="2" key="1">
    <citation type="submission" date="2006-06" db="EMBL/GenBank/DDBJ databases">
        <title>Complete sequence of chromosome of Mycobacterium sp. MCS.</title>
        <authorList>
            <consortium name="US DOE Joint Genome Institute"/>
            <person name="Copeland A."/>
            <person name="Lucas S."/>
            <person name="Lapidus A."/>
            <person name="Barry K."/>
            <person name="Detter J.C."/>
            <person name="Glavina del Rio T."/>
            <person name="Hammon N."/>
            <person name="Israni S."/>
            <person name="Dalin E."/>
            <person name="Tice H."/>
            <person name="Pitluck S."/>
            <person name="Martinez M."/>
            <person name="Schmutz J."/>
            <person name="Larimer F."/>
            <person name="Land M."/>
            <person name="Hauser L."/>
            <person name="Kyrpides N."/>
            <person name="Kim E."/>
            <person name="Miller C.D."/>
            <person name="Hughes J.E."/>
            <person name="Anderson A.J."/>
            <person name="Sims R.C."/>
            <person name="Richardson P."/>
        </authorList>
    </citation>
    <scope>NUCLEOTIDE SEQUENCE [LARGE SCALE GENOMIC DNA]</scope>
    <source>
        <strain evidence="2">MCS</strain>
    </source>
</reference>